<dbReference type="SUPFAM" id="SSF49562">
    <property type="entry name" value="C2 domain (Calcium/lipid-binding domain, CaLB)"/>
    <property type="match status" value="5"/>
</dbReference>
<dbReference type="SMART" id="SM01201">
    <property type="entry name" value="FerB"/>
    <property type="match status" value="1"/>
</dbReference>
<dbReference type="InterPro" id="IPR037725">
    <property type="entry name" value="C2F_Ferlin"/>
</dbReference>
<evidence type="ECO:0000313" key="8">
    <source>
        <dbReference type="Proteomes" id="UP000322000"/>
    </source>
</evidence>
<dbReference type="CDD" id="cd08374">
    <property type="entry name" value="C2F_Ferlin"/>
    <property type="match status" value="1"/>
</dbReference>
<dbReference type="Pfam" id="PF22901">
    <property type="entry name" value="dsrm_Ferlin"/>
    <property type="match status" value="1"/>
</dbReference>
<feature type="domain" description="C2" evidence="7">
    <location>
        <begin position="1277"/>
        <end position="1421"/>
    </location>
</feature>
<dbReference type="RefSeq" id="XP_026747244.1">
    <property type="nucleotide sequence ID" value="XM_026891443.1"/>
</dbReference>
<dbReference type="InterPro" id="IPR037724">
    <property type="entry name" value="C2E_Ferlin"/>
</dbReference>
<dbReference type="Pfam" id="PF08150">
    <property type="entry name" value="FerB"/>
    <property type="match status" value="1"/>
</dbReference>
<sequence>MPVVVTEERVEDSNLLLPTGSEQQPANYVITIYGAFGIPSGSHGQGDRRYGKLPSSYVRVSFCGLSAKTAVQARTNHPTYCEQISIVEMFPNMSESIRLEVCSGEGCFNRVLASAQLKLSQLSHDGENGFLPTFGPSLLHMYGTSTSGALAASGEEGPYHRGAMLVSLRTIVPYYQQGLKSTSVEPVAPLQPDTLWLMEDFCIFCPILEVSMLDRRVSGKFCGVAITVGELPTDDQGDEEFVAMMTEIRSRKLYYTGSLDVLKTRPVHGYLDFDHSFPVLQLATRLPDFRFRMYRNNMVYGIVADLEQSLNEVERRLKNSDFDSLRDLADDLNRAADDAAGNILKFLDIIQYSSPSSSSENTMLKYSTELDSKQLSLQKEEIEKIYQQISKRSQRCASTMSLIQAVTRSESTISTKKDIKIMLSDIKSIAESLKSLIYKTSEGWPDVVIWLLNGGSRVAFYRMSIADIIYSVIPEQNGRNCGRIQSIYLKPLKCPKHINTLTSGCCCIAGKVELIIWMGLYRQIHAFDSCLPKGFKLKVKDYDMCLKTATMMLECRVFVYRAKLNNNPDRNINLHPFVRVNTLNAVRETKIQQRTVTPVWNQVLKIHKLVSTTSDRVTHSPPLMLVEVLDSDLSGKSELIGRSEIQPVVDDRQDYEYAPKLQWYDIYKGSEYTGQILMSVQLLQIPETLMKNTVYTPVEETYIASGIKCTDNESDEPEQLPPNLIPKSITYKVDIYWWGLRDVTTTRKPCVILEIDELTIKSDVVCDKKSNCNFPNGRSSQTFQAPLNELYCPPLSIRLYDSSTFGRTLFLGTNVVKNPNKYIVSWLPKVEREASLRTVSITASSFFQEERSRMSLSEKKKSSDNFVSVSQILYIKKSFTPTMDEFGSKNSLRSTHEQKTKRPRWKRIFFNKEADEEEYVLLPMFSKEKNQIKVVKNGLENPDNKDWWMKYFSSQTDDLDEIPTNTDKITIYSSELEVQPEFSKFKDWCSTLKLYNGKKTGIPEKDEQLYCGFLKAGIAIYRWPPPEDTIAVSCNGVELNNGYFHDYPSNEPSKFLVRVYVIKGVNLVAKAFTGKLDPYVAISCGNKHLGDRKSYVKNTLNPVFGKMYEFRCTLPDDYLLTVSLYDYDVIPPDELIGSTTIDLEDRIYSKHRAKVGLATEYITCGPNKWRDCKKPSVILEDLCAKNHLAPPMFPDNATVVVNGVEYRDNDSSASRSFRSASDRKENICLSLLHSWHTLPICGYHLVPEHVECRALTNSEKSGLEQGKLQMWVDIFPLDADIYIPPAVDITPRKLEDYELRVVVWDVRGVRLDHGKKASDIYVRAWVDTVDQAQYTDVHYSSLAGEGCFNWRMIFHFQYHHAEKKLVRKEKGPFTEVEEHMPPIFVVQVLDSDSPSQDDFLASLSFNLNSMPKGVKQANKCTVDEMERHKKINLFTTLSIRAWWPLVYTNRNTGMQSSSGMIDLELTLLPKEKALLMPVGLGREPPGALPEPIQRRCANVANFISIIGRRLKNPWRTESTTPLKFVKSLKFIWRKEHTFLVVSIAIIASLIIICVLVLEIPQVFLDLI</sequence>
<protein>
    <submittedName>
        <fullName evidence="9">Otoferlin-like isoform X1</fullName>
    </submittedName>
</protein>
<dbReference type="PANTHER" id="PTHR12546">
    <property type="entry name" value="FER-1-LIKE"/>
    <property type="match status" value="1"/>
</dbReference>
<name>A0A7E5X3L1_TRINI</name>
<dbReference type="Pfam" id="PF00168">
    <property type="entry name" value="C2"/>
    <property type="match status" value="5"/>
</dbReference>
<feature type="domain" description="C2" evidence="7">
    <location>
        <begin position="532"/>
        <end position="664"/>
    </location>
</feature>
<dbReference type="InParanoid" id="A0A7E5X3L1"/>
<feature type="domain" description="C2" evidence="7">
    <location>
        <begin position="9"/>
        <end position="133"/>
    </location>
</feature>
<dbReference type="KEGG" id="tnl:113508409"/>
<dbReference type="GO" id="GO:0016020">
    <property type="term" value="C:membrane"/>
    <property type="evidence" value="ECO:0007669"/>
    <property type="project" value="UniProtKB-SubCell"/>
</dbReference>
<dbReference type="OrthoDB" id="270970at2759"/>
<evidence type="ECO:0000313" key="9">
    <source>
        <dbReference type="RefSeq" id="XP_026747244.1"/>
    </source>
</evidence>
<dbReference type="Proteomes" id="UP000322000">
    <property type="component" value="Chromosome 1"/>
</dbReference>
<dbReference type="InterPro" id="IPR037721">
    <property type="entry name" value="Ferlin"/>
</dbReference>
<dbReference type="Gene3D" id="2.60.40.150">
    <property type="entry name" value="C2 domain"/>
    <property type="match status" value="4"/>
</dbReference>
<evidence type="ECO:0000256" key="6">
    <source>
        <dbReference type="SAM" id="Phobius"/>
    </source>
</evidence>
<organism evidence="8 9">
    <name type="scientific">Trichoplusia ni</name>
    <name type="common">Cabbage looper</name>
    <dbReference type="NCBI Taxonomy" id="7111"/>
    <lineage>
        <taxon>Eukaryota</taxon>
        <taxon>Metazoa</taxon>
        <taxon>Ecdysozoa</taxon>
        <taxon>Arthropoda</taxon>
        <taxon>Hexapoda</taxon>
        <taxon>Insecta</taxon>
        <taxon>Pterygota</taxon>
        <taxon>Neoptera</taxon>
        <taxon>Endopterygota</taxon>
        <taxon>Lepidoptera</taxon>
        <taxon>Glossata</taxon>
        <taxon>Ditrysia</taxon>
        <taxon>Noctuoidea</taxon>
        <taxon>Noctuidae</taxon>
        <taxon>Plusiinae</taxon>
        <taxon>Trichoplusia</taxon>
    </lineage>
</organism>
<keyword evidence="5 6" id="KW-0472">Membrane</keyword>
<dbReference type="FunCoup" id="A0A7E5X3L1">
    <property type="interactions" value="42"/>
</dbReference>
<comment type="subcellular location">
    <subcellularLocation>
        <location evidence="1">Membrane</location>
        <topology evidence="1">Single-pass membrane protein</topology>
    </subcellularLocation>
</comment>
<keyword evidence="8" id="KW-1185">Reference proteome</keyword>
<feature type="domain" description="C2" evidence="7">
    <location>
        <begin position="1033"/>
        <end position="1156"/>
    </location>
</feature>
<evidence type="ECO:0000256" key="3">
    <source>
        <dbReference type="ARBA" id="ARBA00022737"/>
    </source>
</evidence>
<gene>
    <name evidence="9" type="primary">LOC113508409</name>
</gene>
<dbReference type="PROSITE" id="PS50004">
    <property type="entry name" value="C2"/>
    <property type="match status" value="4"/>
</dbReference>
<evidence type="ECO:0000256" key="1">
    <source>
        <dbReference type="ARBA" id="ARBA00004167"/>
    </source>
</evidence>
<evidence type="ECO:0000256" key="4">
    <source>
        <dbReference type="ARBA" id="ARBA00022989"/>
    </source>
</evidence>
<evidence type="ECO:0000256" key="5">
    <source>
        <dbReference type="ARBA" id="ARBA00023136"/>
    </source>
</evidence>
<dbReference type="PANTHER" id="PTHR12546:SF60">
    <property type="entry name" value="MISFIRE, ISOFORM F"/>
    <property type="match status" value="1"/>
</dbReference>
<reference evidence="9" key="1">
    <citation type="submission" date="2025-08" db="UniProtKB">
        <authorList>
            <consortium name="RefSeq"/>
        </authorList>
    </citation>
    <scope>IDENTIFICATION</scope>
</reference>
<keyword evidence="3" id="KW-0677">Repeat</keyword>
<dbReference type="InterPro" id="IPR055072">
    <property type="entry name" value="Ferlin_DSRM"/>
</dbReference>
<accession>A0A7E5X3L1</accession>
<evidence type="ECO:0000256" key="2">
    <source>
        <dbReference type="ARBA" id="ARBA00022692"/>
    </source>
</evidence>
<dbReference type="GO" id="GO:0007009">
    <property type="term" value="P:plasma membrane organization"/>
    <property type="evidence" value="ECO:0007669"/>
    <property type="project" value="TreeGrafter"/>
</dbReference>
<keyword evidence="4 6" id="KW-1133">Transmembrane helix</keyword>
<proteinExistence type="predicted"/>
<dbReference type="InterPro" id="IPR000008">
    <property type="entry name" value="C2_dom"/>
</dbReference>
<dbReference type="InterPro" id="IPR012561">
    <property type="entry name" value="Ferlin_B-domain"/>
</dbReference>
<dbReference type="SMART" id="SM00239">
    <property type="entry name" value="C2"/>
    <property type="match status" value="4"/>
</dbReference>
<feature type="transmembrane region" description="Helical" evidence="6">
    <location>
        <begin position="1538"/>
        <end position="1557"/>
    </location>
</feature>
<dbReference type="CDD" id="cd04037">
    <property type="entry name" value="C2E_Ferlin"/>
    <property type="match status" value="1"/>
</dbReference>
<dbReference type="GeneID" id="113508409"/>
<keyword evidence="2 6" id="KW-0812">Transmembrane</keyword>
<dbReference type="InterPro" id="IPR035892">
    <property type="entry name" value="C2_domain_sf"/>
</dbReference>
<evidence type="ECO:0000259" key="7">
    <source>
        <dbReference type="PROSITE" id="PS50004"/>
    </source>
</evidence>